<proteinExistence type="predicted"/>
<accession>A0A0C9UF52</accession>
<sequence length="173" mass="18666">MFPSEAFKNDFSCSSTDYIVIDGLEYPSTFPANYTIYNFNATCLRNGAGFCQANGTTYAAATLANAGVAGDSGLPDSFVCDTCFLQSAQLQLTSSSYGFNSDLASNRTEIMSRFYTSLPSIVPTQIIKPPRLPANAPVAPQTDTSRCGQWHVVVENDICNKLSVEYGTTFADL</sequence>
<name>A0A0C9UF52_SPHS4</name>
<evidence type="ECO:0000313" key="1">
    <source>
        <dbReference type="EMBL" id="KIJ24106.1"/>
    </source>
</evidence>
<gene>
    <name evidence="1" type="ORF">M422DRAFT_275199</name>
</gene>
<keyword evidence="2" id="KW-1185">Reference proteome</keyword>
<evidence type="ECO:0000313" key="2">
    <source>
        <dbReference type="Proteomes" id="UP000054279"/>
    </source>
</evidence>
<dbReference type="Proteomes" id="UP000054279">
    <property type="component" value="Unassembled WGS sequence"/>
</dbReference>
<organism evidence="1 2">
    <name type="scientific">Sphaerobolus stellatus (strain SS14)</name>
    <dbReference type="NCBI Taxonomy" id="990650"/>
    <lineage>
        <taxon>Eukaryota</taxon>
        <taxon>Fungi</taxon>
        <taxon>Dikarya</taxon>
        <taxon>Basidiomycota</taxon>
        <taxon>Agaricomycotina</taxon>
        <taxon>Agaricomycetes</taxon>
        <taxon>Phallomycetidae</taxon>
        <taxon>Geastrales</taxon>
        <taxon>Sphaerobolaceae</taxon>
        <taxon>Sphaerobolus</taxon>
    </lineage>
</organism>
<protein>
    <submittedName>
        <fullName evidence="1">Uncharacterized protein</fullName>
    </submittedName>
</protein>
<reference evidence="1 2" key="1">
    <citation type="submission" date="2014-06" db="EMBL/GenBank/DDBJ databases">
        <title>Evolutionary Origins and Diversification of the Mycorrhizal Mutualists.</title>
        <authorList>
            <consortium name="DOE Joint Genome Institute"/>
            <consortium name="Mycorrhizal Genomics Consortium"/>
            <person name="Kohler A."/>
            <person name="Kuo A."/>
            <person name="Nagy L.G."/>
            <person name="Floudas D."/>
            <person name="Copeland A."/>
            <person name="Barry K.W."/>
            <person name="Cichocki N."/>
            <person name="Veneault-Fourrey C."/>
            <person name="LaButti K."/>
            <person name="Lindquist E.A."/>
            <person name="Lipzen A."/>
            <person name="Lundell T."/>
            <person name="Morin E."/>
            <person name="Murat C."/>
            <person name="Riley R."/>
            <person name="Ohm R."/>
            <person name="Sun H."/>
            <person name="Tunlid A."/>
            <person name="Henrissat B."/>
            <person name="Grigoriev I.V."/>
            <person name="Hibbett D.S."/>
            <person name="Martin F."/>
        </authorList>
    </citation>
    <scope>NUCLEOTIDE SEQUENCE [LARGE SCALE GENOMIC DNA]</scope>
    <source>
        <strain evidence="1 2">SS14</strain>
    </source>
</reference>
<dbReference type="HOGENOM" id="CLU_1548599_0_0_1"/>
<dbReference type="EMBL" id="KN837533">
    <property type="protein sequence ID" value="KIJ24106.1"/>
    <property type="molecule type" value="Genomic_DNA"/>
</dbReference>
<dbReference type="AlphaFoldDB" id="A0A0C9UF52"/>